<sequence length="78" mass="9224">MEKWTYEYPTRNRDVQTERIPDVLISLLYESEETLAGVSIQAAPLRSDRFENMRNYKHCFIANGKKREPPQFCTILLT</sequence>
<reference evidence="1 2" key="1">
    <citation type="submission" date="2023-09" db="EMBL/GenBank/DDBJ databases">
        <authorList>
            <person name="Wang M."/>
        </authorList>
    </citation>
    <scope>NUCLEOTIDE SEQUENCE [LARGE SCALE GENOMIC DNA]</scope>
    <source>
        <strain evidence="1">GT-2023</strain>
        <tissue evidence="1">Liver</tissue>
    </source>
</reference>
<dbReference type="EMBL" id="JAYMGO010000008">
    <property type="protein sequence ID" value="KAL1268980.1"/>
    <property type="molecule type" value="Genomic_DNA"/>
</dbReference>
<evidence type="ECO:0000313" key="1">
    <source>
        <dbReference type="EMBL" id="KAL1268980.1"/>
    </source>
</evidence>
<dbReference type="Proteomes" id="UP001558613">
    <property type="component" value="Unassembled WGS sequence"/>
</dbReference>
<proteinExistence type="predicted"/>
<keyword evidence="2" id="KW-1185">Reference proteome</keyword>
<name>A0ABR3MWJ6_9TELE</name>
<organism evidence="1 2">
    <name type="scientific">Cirrhinus molitorella</name>
    <name type="common">mud carp</name>
    <dbReference type="NCBI Taxonomy" id="172907"/>
    <lineage>
        <taxon>Eukaryota</taxon>
        <taxon>Metazoa</taxon>
        <taxon>Chordata</taxon>
        <taxon>Craniata</taxon>
        <taxon>Vertebrata</taxon>
        <taxon>Euteleostomi</taxon>
        <taxon>Actinopterygii</taxon>
        <taxon>Neopterygii</taxon>
        <taxon>Teleostei</taxon>
        <taxon>Ostariophysi</taxon>
        <taxon>Cypriniformes</taxon>
        <taxon>Cyprinidae</taxon>
        <taxon>Labeoninae</taxon>
        <taxon>Labeonini</taxon>
        <taxon>Cirrhinus</taxon>
    </lineage>
</organism>
<gene>
    <name evidence="1" type="ORF">QQF64_031269</name>
</gene>
<evidence type="ECO:0000313" key="2">
    <source>
        <dbReference type="Proteomes" id="UP001558613"/>
    </source>
</evidence>
<protein>
    <submittedName>
        <fullName evidence="1">Uncharacterized protein</fullName>
    </submittedName>
</protein>
<comment type="caution">
    <text evidence="1">The sequence shown here is derived from an EMBL/GenBank/DDBJ whole genome shotgun (WGS) entry which is preliminary data.</text>
</comment>
<accession>A0ABR3MWJ6</accession>